<feature type="chain" id="PRO_5019437439" evidence="2">
    <location>
        <begin position="18"/>
        <end position="320"/>
    </location>
</feature>
<keyword evidence="2" id="KW-0732">Signal</keyword>
<evidence type="ECO:0000256" key="2">
    <source>
        <dbReference type="SAM" id="SignalP"/>
    </source>
</evidence>
<gene>
    <name evidence="3" type="ORF">EJV47_14165</name>
</gene>
<dbReference type="RefSeq" id="WP_126693813.1">
    <property type="nucleotide sequence ID" value="NZ_RXOF01000007.1"/>
</dbReference>
<name>A0A431U239_9BACT</name>
<dbReference type="EMBL" id="RXOF01000007">
    <property type="protein sequence ID" value="RTQ49282.1"/>
    <property type="molecule type" value="Genomic_DNA"/>
</dbReference>
<keyword evidence="4" id="KW-1185">Reference proteome</keyword>
<feature type="compositionally biased region" description="Low complexity" evidence="1">
    <location>
        <begin position="104"/>
        <end position="115"/>
    </location>
</feature>
<dbReference type="OrthoDB" id="875915at2"/>
<dbReference type="AlphaFoldDB" id="A0A431U239"/>
<sequence>MKHLLLPVLLLPVCAFAQTNRTPTMQSHMQSVRQFNQMTNQRTMEFQQRQMQKGMLNSRSAYSSGMMTRKEQQEVQAKQLAREKEAETKLANLTQELQRKREQSPAANPQQAAAQQKKDEKQLTLLTVKNYKEVFLPGQLNSALQSRQLPFESQRQLAGLNKTLTDNKWWKQHGSQAGASIKAYSDTLTSLTTELLGFALASPPAMPATPSAGAIKAQLAASTFDQAAATQLMRDAALSEKLLAGTELMKAVQEFTALNTASPELQGNPRKLQSEVEAKLRQVNKAMYRYDARFGTLTLVSDTYRDLLKYTSAYVAKNGK</sequence>
<evidence type="ECO:0000313" key="4">
    <source>
        <dbReference type="Proteomes" id="UP000282184"/>
    </source>
</evidence>
<protein>
    <submittedName>
        <fullName evidence="3">Uncharacterized protein</fullName>
    </submittedName>
</protein>
<comment type="caution">
    <text evidence="3">The sequence shown here is derived from an EMBL/GenBank/DDBJ whole genome shotgun (WGS) entry which is preliminary data.</text>
</comment>
<feature type="region of interest" description="Disordered" evidence="1">
    <location>
        <begin position="97"/>
        <end position="119"/>
    </location>
</feature>
<accession>A0A431U239</accession>
<proteinExistence type="predicted"/>
<reference evidence="3 4" key="1">
    <citation type="submission" date="2018-12" db="EMBL/GenBank/DDBJ databases">
        <title>Hymenobacter gummosus sp. nov., isolated from a spring.</title>
        <authorList>
            <person name="Nie L."/>
        </authorList>
    </citation>
    <scope>NUCLEOTIDE SEQUENCE [LARGE SCALE GENOMIC DNA]</scope>
    <source>
        <strain evidence="3 4">KCTC 52166</strain>
    </source>
</reference>
<organism evidence="3 4">
    <name type="scientific">Hymenobacter gummosus</name>
    <dbReference type="NCBI Taxonomy" id="1776032"/>
    <lineage>
        <taxon>Bacteria</taxon>
        <taxon>Pseudomonadati</taxon>
        <taxon>Bacteroidota</taxon>
        <taxon>Cytophagia</taxon>
        <taxon>Cytophagales</taxon>
        <taxon>Hymenobacteraceae</taxon>
        <taxon>Hymenobacter</taxon>
    </lineage>
</organism>
<dbReference type="Proteomes" id="UP000282184">
    <property type="component" value="Unassembled WGS sequence"/>
</dbReference>
<feature type="signal peptide" evidence="2">
    <location>
        <begin position="1"/>
        <end position="17"/>
    </location>
</feature>
<evidence type="ECO:0000256" key="1">
    <source>
        <dbReference type="SAM" id="MobiDB-lite"/>
    </source>
</evidence>
<evidence type="ECO:0000313" key="3">
    <source>
        <dbReference type="EMBL" id="RTQ49282.1"/>
    </source>
</evidence>